<accession>A0A841BCY0</accession>
<dbReference type="InterPro" id="IPR011990">
    <property type="entry name" value="TPR-like_helical_dom_sf"/>
</dbReference>
<dbReference type="SUPFAM" id="SSF48452">
    <property type="entry name" value="TPR-like"/>
    <property type="match status" value="1"/>
</dbReference>
<organism evidence="1 2">
    <name type="scientific">Amycolatopsis umgeniensis</name>
    <dbReference type="NCBI Taxonomy" id="336628"/>
    <lineage>
        <taxon>Bacteria</taxon>
        <taxon>Bacillati</taxon>
        <taxon>Actinomycetota</taxon>
        <taxon>Actinomycetes</taxon>
        <taxon>Pseudonocardiales</taxon>
        <taxon>Pseudonocardiaceae</taxon>
        <taxon>Amycolatopsis</taxon>
    </lineage>
</organism>
<proteinExistence type="predicted"/>
<comment type="caution">
    <text evidence="1">The sequence shown here is derived from an EMBL/GenBank/DDBJ whole genome shotgun (WGS) entry which is preliminary data.</text>
</comment>
<sequence length="404" mass="45409">MTADLPSWARRLRAMREAHGWTLTDVAQRMREHIDEPLPEIGDLCHRWKAWERGEDKPDTFFQPMVATTLGTVTAALFPPHARPSALNPTGMDDLEIVSRLQASDVNEATLEAVRITVDRLCSEYARRPPAELIPEGRRWLRLLLKLPRLTLRQQRDVHELAGWLALLVGCLEYDLGDRTSAEASRRSALSLGRESGSGGILGWAHEMRAWFSLTRGDYRDVTLAAKAGQAVAGNHSVSVQLAAQEAKAWARMGRRKEMRAALEKGRKLLDAMPYPDNIDNHFVVDPNKFDFYSMDCYRHVGENDLARELSEEVIRASTGFDRSERWPMRIAEAQITLGVVAAREGDLDEAIGLGRRALDGERKSLPSLVLVAQDLSDVLRERFGGEPEAASYLDRLRVVARRV</sequence>
<name>A0A841BCY0_9PSEU</name>
<keyword evidence="2" id="KW-1185">Reference proteome</keyword>
<evidence type="ECO:0000313" key="1">
    <source>
        <dbReference type="EMBL" id="MBB5857856.1"/>
    </source>
</evidence>
<dbReference type="Proteomes" id="UP000580861">
    <property type="component" value="Unassembled WGS sequence"/>
</dbReference>
<gene>
    <name evidence="1" type="ORF">HDA45_007943</name>
</gene>
<dbReference type="AlphaFoldDB" id="A0A841BCY0"/>
<dbReference type="Gene3D" id="1.25.40.10">
    <property type="entry name" value="Tetratricopeptide repeat domain"/>
    <property type="match status" value="1"/>
</dbReference>
<protein>
    <submittedName>
        <fullName evidence="1">Tetratricopeptide (TPR) repeat protein</fullName>
    </submittedName>
</protein>
<reference evidence="1 2" key="1">
    <citation type="submission" date="2020-08" db="EMBL/GenBank/DDBJ databases">
        <title>Sequencing the genomes of 1000 actinobacteria strains.</title>
        <authorList>
            <person name="Klenk H.-P."/>
        </authorList>
    </citation>
    <scope>NUCLEOTIDE SEQUENCE [LARGE SCALE GENOMIC DNA]</scope>
    <source>
        <strain evidence="1 2">DSM 45272</strain>
    </source>
</reference>
<dbReference type="RefSeq" id="WP_184904321.1">
    <property type="nucleotide sequence ID" value="NZ_JACHMX010000001.1"/>
</dbReference>
<evidence type="ECO:0000313" key="2">
    <source>
        <dbReference type="Proteomes" id="UP000580861"/>
    </source>
</evidence>
<dbReference type="EMBL" id="JACHMX010000001">
    <property type="protein sequence ID" value="MBB5857856.1"/>
    <property type="molecule type" value="Genomic_DNA"/>
</dbReference>